<comment type="similarity">
    <text evidence="1">Belongs to the bacterial solute-binding protein 5 family.</text>
</comment>
<dbReference type="InterPro" id="IPR030678">
    <property type="entry name" value="Peptide/Ni-bd"/>
</dbReference>
<dbReference type="Proteomes" id="UP001169242">
    <property type="component" value="Unassembled WGS sequence"/>
</dbReference>
<dbReference type="GO" id="GO:0043190">
    <property type="term" value="C:ATP-binding cassette (ABC) transporter complex"/>
    <property type="evidence" value="ECO:0007669"/>
    <property type="project" value="InterPro"/>
</dbReference>
<dbReference type="RefSeq" id="WP_271013280.1">
    <property type="nucleotide sequence ID" value="NZ_JAQIFT010000062.1"/>
</dbReference>
<dbReference type="GO" id="GO:0015833">
    <property type="term" value="P:peptide transport"/>
    <property type="evidence" value="ECO:0007669"/>
    <property type="project" value="TreeGrafter"/>
</dbReference>
<sequence length="514" mass="57218">MKKFLSLVLSCSMLLAVGCTNNTGGDLKASTNVTALTSEIQVGGIVRTTMPSEPDHLDPHLSAAADTKAVMNNVFEGLIRFDEKGAFLPQLATDYTVSADGLQYTFDIRTDVTFHNGEPMTMDDVLYSYKRLSGLNGETPLSSKFQSVTSIEAIDEDTLTFTLSNQDASFLSTLIEPVIPKNYTEQSSKPIGTGPFSFVSYSPAKSIVLKRNDAYYDTTRMASIDEIEFRIMTDESSILMALKSGDLDMAQVLSMSVPALEKDFTMTSFPQNMVQIFALNHDIEPFNDLRVRQAINYAIDKDLIINGVVGGYGSKLYTNASPVMGFWFNDLSEKEPYPYNLEKAKTLLEEAGFPNGFTTTIKVPSNYQTHIDTAQVLADMLKQVGITLNIELIEWGTWLDTVYSGGNYETTIIGLAGKLDPHETFVRYQSEYAKNFYHLKNDTYDQLIADGIHETDLDKRAMIYQQAQQLLADEAVAVYIMDPHLIMASKPNLKGYTPYPAPYFDATKLYYVGE</sequence>
<name>A0AA42J2J1_9FIRM</name>
<feature type="signal peptide" evidence="4">
    <location>
        <begin position="1"/>
        <end position="21"/>
    </location>
</feature>
<dbReference type="InterPro" id="IPR000914">
    <property type="entry name" value="SBP_5_dom"/>
</dbReference>
<comment type="caution">
    <text evidence="6">The sequence shown here is derived from an EMBL/GenBank/DDBJ whole genome shotgun (WGS) entry which is preliminary data.</text>
</comment>
<keyword evidence="3 4" id="KW-0732">Signal</keyword>
<organism evidence="6 7">
    <name type="scientific">Holtiella tumoricola</name>
    <dbReference type="NCBI Taxonomy" id="3018743"/>
    <lineage>
        <taxon>Bacteria</taxon>
        <taxon>Bacillati</taxon>
        <taxon>Bacillota</taxon>
        <taxon>Clostridia</taxon>
        <taxon>Lachnospirales</taxon>
        <taxon>Cellulosilyticaceae</taxon>
        <taxon>Holtiella</taxon>
    </lineage>
</organism>
<evidence type="ECO:0000259" key="5">
    <source>
        <dbReference type="Pfam" id="PF00496"/>
    </source>
</evidence>
<keyword evidence="7" id="KW-1185">Reference proteome</keyword>
<feature type="domain" description="Solute-binding protein family 5" evidence="5">
    <location>
        <begin position="88"/>
        <end position="429"/>
    </location>
</feature>
<evidence type="ECO:0000256" key="1">
    <source>
        <dbReference type="ARBA" id="ARBA00005695"/>
    </source>
</evidence>
<keyword evidence="2" id="KW-0813">Transport</keyword>
<gene>
    <name evidence="6" type="ORF">PBV87_18430</name>
</gene>
<dbReference type="PIRSF" id="PIRSF002741">
    <property type="entry name" value="MppA"/>
    <property type="match status" value="1"/>
</dbReference>
<dbReference type="GO" id="GO:0042597">
    <property type="term" value="C:periplasmic space"/>
    <property type="evidence" value="ECO:0007669"/>
    <property type="project" value="UniProtKB-ARBA"/>
</dbReference>
<dbReference type="AlphaFoldDB" id="A0AA42J2J1"/>
<dbReference type="PANTHER" id="PTHR30290">
    <property type="entry name" value="PERIPLASMIC BINDING COMPONENT OF ABC TRANSPORTER"/>
    <property type="match status" value="1"/>
</dbReference>
<dbReference type="Gene3D" id="3.10.105.10">
    <property type="entry name" value="Dipeptide-binding Protein, Domain 3"/>
    <property type="match status" value="1"/>
</dbReference>
<dbReference type="EMBL" id="JAQIFT010000062">
    <property type="protein sequence ID" value="MDA3733460.1"/>
    <property type="molecule type" value="Genomic_DNA"/>
</dbReference>
<protein>
    <submittedName>
        <fullName evidence="6">ABC transporter substrate-binding protein</fullName>
    </submittedName>
</protein>
<dbReference type="InterPro" id="IPR039424">
    <property type="entry name" value="SBP_5"/>
</dbReference>
<evidence type="ECO:0000313" key="6">
    <source>
        <dbReference type="EMBL" id="MDA3733460.1"/>
    </source>
</evidence>
<proteinExistence type="inferred from homology"/>
<evidence type="ECO:0000256" key="2">
    <source>
        <dbReference type="ARBA" id="ARBA00022448"/>
    </source>
</evidence>
<reference evidence="6" key="1">
    <citation type="journal article" date="2023" name="Int. J. Syst. Evol. Microbiol.">
        <title>&lt;i&gt;Holtiella tumoricola&lt;/i&gt; gen. nov. sp. nov., isolated from a human clinical sample.</title>
        <authorList>
            <person name="Allen-Vercoe E."/>
            <person name="Daigneault M.C."/>
            <person name="Vancuren S.J."/>
            <person name="Cochrane K."/>
            <person name="O'Neal L.L."/>
            <person name="Sankaranarayanan K."/>
            <person name="Lawson P.A."/>
        </authorList>
    </citation>
    <scope>NUCLEOTIDE SEQUENCE</scope>
    <source>
        <strain evidence="6">CC70A</strain>
    </source>
</reference>
<accession>A0AA42J2J1</accession>
<evidence type="ECO:0000313" key="7">
    <source>
        <dbReference type="Proteomes" id="UP001169242"/>
    </source>
</evidence>
<evidence type="ECO:0000256" key="4">
    <source>
        <dbReference type="SAM" id="SignalP"/>
    </source>
</evidence>
<dbReference type="GO" id="GO:1904680">
    <property type="term" value="F:peptide transmembrane transporter activity"/>
    <property type="evidence" value="ECO:0007669"/>
    <property type="project" value="TreeGrafter"/>
</dbReference>
<dbReference type="PANTHER" id="PTHR30290:SF9">
    <property type="entry name" value="OLIGOPEPTIDE-BINDING PROTEIN APPA"/>
    <property type="match status" value="1"/>
</dbReference>
<feature type="chain" id="PRO_5041362485" evidence="4">
    <location>
        <begin position="22"/>
        <end position="514"/>
    </location>
</feature>
<dbReference type="PROSITE" id="PS51257">
    <property type="entry name" value="PROKAR_LIPOPROTEIN"/>
    <property type="match status" value="1"/>
</dbReference>
<dbReference type="Gene3D" id="3.40.190.10">
    <property type="entry name" value="Periplasmic binding protein-like II"/>
    <property type="match status" value="1"/>
</dbReference>
<evidence type="ECO:0000256" key="3">
    <source>
        <dbReference type="ARBA" id="ARBA00022729"/>
    </source>
</evidence>
<dbReference type="SUPFAM" id="SSF53850">
    <property type="entry name" value="Periplasmic binding protein-like II"/>
    <property type="match status" value="1"/>
</dbReference>
<dbReference type="Pfam" id="PF00496">
    <property type="entry name" value="SBP_bac_5"/>
    <property type="match status" value="1"/>
</dbReference>